<dbReference type="InterPro" id="IPR036397">
    <property type="entry name" value="RNaseH_sf"/>
</dbReference>
<reference evidence="2 3" key="1">
    <citation type="submission" date="2023-10" db="EMBL/GenBank/DDBJ databases">
        <title>Chromosome-scale genome assembly provides insights into flower coloration mechanisms of Canna indica.</title>
        <authorList>
            <person name="Li C."/>
        </authorList>
    </citation>
    <scope>NUCLEOTIDE SEQUENCE [LARGE SCALE GENOMIC DNA]</scope>
    <source>
        <tissue evidence="2">Flower</tissue>
    </source>
</reference>
<dbReference type="InterPro" id="IPR052929">
    <property type="entry name" value="RNase_H-like_EbsB-rel"/>
</dbReference>
<dbReference type="GO" id="GO:0004523">
    <property type="term" value="F:RNA-DNA hybrid ribonuclease activity"/>
    <property type="evidence" value="ECO:0007669"/>
    <property type="project" value="InterPro"/>
</dbReference>
<dbReference type="AlphaFoldDB" id="A0AAQ3Q5E5"/>
<sequence length="278" mass="32506">MEINRCYVCNHEEDDSNHFLLECSFAKSYWELTQKRLEIVFSRYREWKEGLWMYEDAGYNADSGSKLIALIIVSLWLLWKNRNNCKFSDKKKSLNFIFVNAFNLAMEYCEMQIGVKKRLAKHRNIAVDESNAEMAQFQLWENIFLCCDAAWTENKEAGVGYAVFEQGRRILMGDARKHIGEVLDAELYAIWYGLDNVRKKGLCNVVVFSDCANAIKILKGVYEVPWQIRSLVNKIWSLERDVKVIDWFHIKRSVNCVAHYLAKVAYEDSFVGNRSCIN</sequence>
<dbReference type="CDD" id="cd06222">
    <property type="entry name" value="RNase_H_like"/>
    <property type="match status" value="1"/>
</dbReference>
<dbReference type="PANTHER" id="PTHR47074:SF11">
    <property type="entry name" value="REVERSE TRANSCRIPTASE-LIKE PROTEIN"/>
    <property type="match status" value="1"/>
</dbReference>
<organism evidence="2 3">
    <name type="scientific">Canna indica</name>
    <name type="common">Indian-shot</name>
    <dbReference type="NCBI Taxonomy" id="4628"/>
    <lineage>
        <taxon>Eukaryota</taxon>
        <taxon>Viridiplantae</taxon>
        <taxon>Streptophyta</taxon>
        <taxon>Embryophyta</taxon>
        <taxon>Tracheophyta</taxon>
        <taxon>Spermatophyta</taxon>
        <taxon>Magnoliopsida</taxon>
        <taxon>Liliopsida</taxon>
        <taxon>Zingiberales</taxon>
        <taxon>Cannaceae</taxon>
        <taxon>Canna</taxon>
    </lineage>
</organism>
<feature type="domain" description="RNase H type-1" evidence="1">
    <location>
        <begin position="147"/>
        <end position="264"/>
    </location>
</feature>
<protein>
    <recommendedName>
        <fullName evidence="1">RNase H type-1 domain-containing protein</fullName>
    </recommendedName>
</protein>
<dbReference type="SUPFAM" id="SSF53098">
    <property type="entry name" value="Ribonuclease H-like"/>
    <property type="match status" value="1"/>
</dbReference>
<gene>
    <name evidence="2" type="ORF">Cni_G07104</name>
</gene>
<evidence type="ECO:0000259" key="1">
    <source>
        <dbReference type="Pfam" id="PF13456"/>
    </source>
</evidence>
<dbReference type="PANTHER" id="PTHR47074">
    <property type="entry name" value="BNAC02G40300D PROTEIN"/>
    <property type="match status" value="1"/>
</dbReference>
<evidence type="ECO:0000313" key="2">
    <source>
        <dbReference type="EMBL" id="WOK98393.1"/>
    </source>
</evidence>
<evidence type="ECO:0000313" key="3">
    <source>
        <dbReference type="Proteomes" id="UP001327560"/>
    </source>
</evidence>
<accession>A0AAQ3Q5E5</accession>
<proteinExistence type="predicted"/>
<dbReference type="Pfam" id="PF13456">
    <property type="entry name" value="RVT_3"/>
    <property type="match status" value="1"/>
</dbReference>
<keyword evidence="3" id="KW-1185">Reference proteome</keyword>
<dbReference type="Gene3D" id="3.30.420.10">
    <property type="entry name" value="Ribonuclease H-like superfamily/Ribonuclease H"/>
    <property type="match status" value="1"/>
</dbReference>
<dbReference type="InterPro" id="IPR002156">
    <property type="entry name" value="RNaseH_domain"/>
</dbReference>
<dbReference type="InterPro" id="IPR044730">
    <property type="entry name" value="RNase_H-like_dom_plant"/>
</dbReference>
<dbReference type="Proteomes" id="UP001327560">
    <property type="component" value="Chromosome 2"/>
</dbReference>
<dbReference type="InterPro" id="IPR012337">
    <property type="entry name" value="RNaseH-like_sf"/>
</dbReference>
<name>A0AAQ3Q5E5_9LILI</name>
<dbReference type="EMBL" id="CP136891">
    <property type="protein sequence ID" value="WOK98393.1"/>
    <property type="molecule type" value="Genomic_DNA"/>
</dbReference>
<dbReference type="GO" id="GO:0003676">
    <property type="term" value="F:nucleic acid binding"/>
    <property type="evidence" value="ECO:0007669"/>
    <property type="project" value="InterPro"/>
</dbReference>